<evidence type="ECO:0000256" key="1">
    <source>
        <dbReference type="SAM" id="MobiDB-lite"/>
    </source>
</evidence>
<dbReference type="EMBL" id="VFYP01000001">
    <property type="protein sequence ID" value="TPP11086.1"/>
    <property type="molecule type" value="Genomic_DNA"/>
</dbReference>
<evidence type="ECO:0000313" key="3">
    <source>
        <dbReference type="Proteomes" id="UP000316429"/>
    </source>
</evidence>
<dbReference type="SUPFAM" id="SSF111126">
    <property type="entry name" value="Ligand-binding domain in the NO signalling and Golgi transport"/>
    <property type="match status" value="1"/>
</dbReference>
<dbReference type="GO" id="GO:0015979">
    <property type="term" value="P:photosynthesis"/>
    <property type="evidence" value="ECO:0007669"/>
    <property type="project" value="InterPro"/>
</dbReference>
<protein>
    <submittedName>
        <fullName evidence="2">Bacteriochlorophyll 4-vinyl reductase</fullName>
    </submittedName>
</protein>
<dbReference type="InterPro" id="IPR010249">
    <property type="entry name" value="BchJ"/>
</dbReference>
<dbReference type="OrthoDB" id="2080515at2"/>
<sequence length="254" mass="27654">MMPASETWVGLAETENEDAVLSPAALQTPSATESGSPAVTARIGPNALVQTGQALSALFGETTARALFERAGLIDRYTAAPRVMLDEAEPRRLFNVLCEDLSPVDSVQVLADAGHRTGHYLLTNRIPKPARWLLPRLPLGLSTRILVRAIAAHSWTFAGSGRFRGHVEAWRRPVVRLVIWSNPLATPGCPWHGAVFERLFATLTASHVTVSHPRCSARGDDCCEWTITPSAGPLPRARSCPRDGADRPDREDRL</sequence>
<dbReference type="GO" id="GO:0030494">
    <property type="term" value="P:bacteriochlorophyll biosynthetic process"/>
    <property type="evidence" value="ECO:0007669"/>
    <property type="project" value="InterPro"/>
</dbReference>
<evidence type="ECO:0000313" key="2">
    <source>
        <dbReference type="EMBL" id="TPP11086.1"/>
    </source>
</evidence>
<proteinExistence type="predicted"/>
<keyword evidence="3" id="KW-1185">Reference proteome</keyword>
<dbReference type="Proteomes" id="UP000316429">
    <property type="component" value="Unassembled WGS sequence"/>
</dbReference>
<dbReference type="NCBIfam" id="TIGR02019">
    <property type="entry name" value="BchJ"/>
    <property type="match status" value="1"/>
</dbReference>
<organism evidence="2 3">
    <name type="scientific">Rhizobium glycinendophyticum</name>
    <dbReference type="NCBI Taxonomy" id="2589807"/>
    <lineage>
        <taxon>Bacteria</taxon>
        <taxon>Pseudomonadati</taxon>
        <taxon>Pseudomonadota</taxon>
        <taxon>Alphaproteobacteria</taxon>
        <taxon>Hyphomicrobiales</taxon>
        <taxon>Rhizobiaceae</taxon>
        <taxon>Rhizobium/Agrobacterium group</taxon>
        <taxon>Rhizobium</taxon>
    </lineage>
</organism>
<gene>
    <name evidence="2" type="primary">bchJ</name>
    <name evidence="2" type="ORF">FJQ55_09745</name>
</gene>
<accession>A0A504UQJ5</accession>
<reference evidence="2 3" key="1">
    <citation type="submission" date="2019-06" db="EMBL/GenBank/DDBJ databases">
        <title>Rhizobium sp. CL12 isolated from roots of soybean.</title>
        <authorList>
            <person name="Wang C."/>
        </authorList>
    </citation>
    <scope>NUCLEOTIDE SEQUENCE [LARGE SCALE GENOMIC DNA]</scope>
    <source>
        <strain evidence="2 3">CL12</strain>
    </source>
</reference>
<dbReference type="RefSeq" id="WP_140827530.1">
    <property type="nucleotide sequence ID" value="NZ_VFYP01000001.1"/>
</dbReference>
<feature type="region of interest" description="Disordered" evidence="1">
    <location>
        <begin position="234"/>
        <end position="254"/>
    </location>
</feature>
<dbReference type="AlphaFoldDB" id="A0A504UQJ5"/>
<comment type="caution">
    <text evidence="2">The sequence shown here is derived from an EMBL/GenBank/DDBJ whole genome shotgun (WGS) entry which is preliminary data.</text>
</comment>
<name>A0A504UQJ5_9HYPH</name>
<feature type="compositionally biased region" description="Basic and acidic residues" evidence="1">
    <location>
        <begin position="240"/>
        <end position="254"/>
    </location>
</feature>
<dbReference type="InterPro" id="IPR024096">
    <property type="entry name" value="NO_sig/Golgi_transp_ligand-bd"/>
</dbReference>